<evidence type="ECO:0000256" key="5">
    <source>
        <dbReference type="ARBA" id="ARBA00023128"/>
    </source>
</evidence>
<evidence type="ECO:0000256" key="6">
    <source>
        <dbReference type="ARBA" id="ARBA00023136"/>
    </source>
</evidence>
<dbReference type="GO" id="GO:0001405">
    <property type="term" value="C:PAM complex, Tim23 associated import motor"/>
    <property type="evidence" value="ECO:0007669"/>
    <property type="project" value="TreeGrafter"/>
</dbReference>
<evidence type="ECO:0000256" key="2">
    <source>
        <dbReference type="ARBA" id="ARBA00022792"/>
    </source>
</evidence>
<dbReference type="PANTHER" id="PTHR12763:SF7">
    <property type="entry name" value="DNAJ HOMOLOG SUBFAMILY C MEMBER 15"/>
    <property type="match status" value="1"/>
</dbReference>
<dbReference type="PANTHER" id="PTHR12763">
    <property type="match status" value="1"/>
</dbReference>
<dbReference type="InterPro" id="IPR001623">
    <property type="entry name" value="DnaJ_domain"/>
</dbReference>
<reference evidence="9" key="3">
    <citation type="submission" date="2025-09" db="UniProtKB">
        <authorList>
            <consortium name="Ensembl"/>
        </authorList>
    </citation>
    <scope>IDENTIFICATION</scope>
</reference>
<keyword evidence="6" id="KW-0472">Membrane</keyword>
<dbReference type="CDD" id="cd06257">
    <property type="entry name" value="DnaJ"/>
    <property type="match status" value="1"/>
</dbReference>
<dbReference type="FunFam" id="1.10.287.110:FF:000001">
    <property type="entry name" value="Import inner membrane translocase subunit tim14"/>
    <property type="match status" value="1"/>
</dbReference>
<keyword evidence="10" id="KW-1185">Reference proteome</keyword>
<evidence type="ECO:0000256" key="1">
    <source>
        <dbReference type="ARBA" id="ARBA00004434"/>
    </source>
</evidence>
<evidence type="ECO:0000256" key="3">
    <source>
        <dbReference type="ARBA" id="ARBA00022927"/>
    </source>
</evidence>
<reference evidence="9" key="1">
    <citation type="submission" date="2018-05" db="EMBL/GenBank/DDBJ databases">
        <title>Whole genome of Theropithecus gelada.</title>
        <authorList>
            <person name="Chiou K.L."/>
            <person name="Snyder-Mackler N."/>
        </authorList>
    </citation>
    <scope>NUCLEOTIDE SEQUENCE [LARGE SCALE GENOMIC DNA]</scope>
</reference>
<dbReference type="InterPro" id="IPR036869">
    <property type="entry name" value="J_dom_sf"/>
</dbReference>
<dbReference type="PROSITE" id="PS50076">
    <property type="entry name" value="DNAJ_2"/>
    <property type="match status" value="1"/>
</dbReference>
<dbReference type="Gene3D" id="1.10.287.110">
    <property type="entry name" value="DnaJ domain"/>
    <property type="match status" value="1"/>
</dbReference>
<name>A0A8D2K7H0_THEGE</name>
<dbReference type="GO" id="GO:0001671">
    <property type="term" value="F:ATPase activator activity"/>
    <property type="evidence" value="ECO:0007669"/>
    <property type="project" value="TreeGrafter"/>
</dbReference>
<proteinExistence type="predicted"/>
<dbReference type="SMART" id="SM00271">
    <property type="entry name" value="DnaJ"/>
    <property type="match status" value="1"/>
</dbReference>
<dbReference type="Ensembl" id="ENSTGET00000034883.1">
    <property type="protein sequence ID" value="ENSTGEP00000029292.1"/>
    <property type="gene ID" value="ENSTGEG00000023567.1"/>
</dbReference>
<dbReference type="AlphaFoldDB" id="A0A8D2K7H0"/>
<keyword evidence="4" id="KW-0811">Translocation</keyword>
<dbReference type="SUPFAM" id="SSF46565">
    <property type="entry name" value="Chaperone J-domain"/>
    <property type="match status" value="1"/>
</dbReference>
<evidence type="ECO:0000256" key="4">
    <source>
        <dbReference type="ARBA" id="ARBA00023010"/>
    </source>
</evidence>
<evidence type="ECO:0000256" key="7">
    <source>
        <dbReference type="SAM" id="MobiDB-lite"/>
    </source>
</evidence>
<protein>
    <recommendedName>
        <fullName evidence="8">J domain-containing protein</fullName>
    </recommendedName>
</protein>
<feature type="domain" description="J" evidence="8">
    <location>
        <begin position="91"/>
        <end position="144"/>
    </location>
</feature>
<keyword evidence="2" id="KW-0999">Mitochondrion inner membrane</keyword>
<keyword evidence="5" id="KW-0496">Mitochondrion</keyword>
<evidence type="ECO:0000259" key="8">
    <source>
        <dbReference type="PROSITE" id="PS50076"/>
    </source>
</evidence>
<comment type="subcellular location">
    <subcellularLocation>
        <location evidence="1">Mitochondrion inner membrane</location>
        <topology evidence="1">Single-pass membrane protein</topology>
    </subcellularLocation>
</comment>
<reference evidence="9" key="2">
    <citation type="submission" date="2025-08" db="UniProtKB">
        <authorList>
            <consortium name="Ensembl"/>
        </authorList>
    </citation>
    <scope>IDENTIFICATION</scope>
</reference>
<evidence type="ECO:0000313" key="10">
    <source>
        <dbReference type="Proteomes" id="UP000694411"/>
    </source>
</evidence>
<evidence type="ECO:0000313" key="9">
    <source>
        <dbReference type="Ensembl" id="ENSTGEP00000029292.1"/>
    </source>
</evidence>
<keyword evidence="3" id="KW-0813">Transport</keyword>
<sequence length="145" mass="15480">MVASPPPARGCAPLSTQPNASARHRYQPAGTGKNCDSSRAGCCCSCLCRLLCVAVQETSRTRITEAVKNILTPSLSSYYKGGFEQNMSRRKANVILGVSSPAGKAKIRAAHRRIVVLNHPDKGGSPYLASKINEAKDLLEATTNH</sequence>
<dbReference type="GO" id="GO:0030150">
    <property type="term" value="P:protein import into mitochondrial matrix"/>
    <property type="evidence" value="ECO:0007669"/>
    <property type="project" value="TreeGrafter"/>
</dbReference>
<organism evidence="9 10">
    <name type="scientific">Theropithecus gelada</name>
    <name type="common">Gelada baboon</name>
    <dbReference type="NCBI Taxonomy" id="9565"/>
    <lineage>
        <taxon>Eukaryota</taxon>
        <taxon>Metazoa</taxon>
        <taxon>Chordata</taxon>
        <taxon>Craniata</taxon>
        <taxon>Vertebrata</taxon>
        <taxon>Euteleostomi</taxon>
        <taxon>Mammalia</taxon>
        <taxon>Eutheria</taxon>
        <taxon>Euarchontoglires</taxon>
        <taxon>Primates</taxon>
        <taxon>Haplorrhini</taxon>
        <taxon>Catarrhini</taxon>
        <taxon>Cercopithecidae</taxon>
        <taxon>Cercopithecinae</taxon>
        <taxon>Theropithecus</taxon>
    </lineage>
</organism>
<dbReference type="Proteomes" id="UP000694411">
    <property type="component" value="Chromosome 15"/>
</dbReference>
<keyword evidence="3" id="KW-0653">Protein transport</keyword>
<feature type="region of interest" description="Disordered" evidence="7">
    <location>
        <begin position="1"/>
        <end position="30"/>
    </location>
</feature>
<accession>A0A8D2K7H0</accession>